<feature type="transmembrane region" description="Helical" evidence="6">
    <location>
        <begin position="235"/>
        <end position="252"/>
    </location>
</feature>
<evidence type="ECO:0000256" key="3">
    <source>
        <dbReference type="ARBA" id="ARBA00022989"/>
    </source>
</evidence>
<dbReference type="InterPro" id="IPR036259">
    <property type="entry name" value="MFS_trans_sf"/>
</dbReference>
<feature type="transmembrane region" description="Helical" evidence="6">
    <location>
        <begin position="258"/>
        <end position="284"/>
    </location>
</feature>
<dbReference type="InterPro" id="IPR020846">
    <property type="entry name" value="MFS_dom"/>
</dbReference>
<dbReference type="PANTHER" id="PTHR23537">
    <property type="match status" value="1"/>
</dbReference>
<feature type="transmembrane region" description="Helical" evidence="6">
    <location>
        <begin position="44"/>
        <end position="64"/>
    </location>
</feature>
<dbReference type="Gene3D" id="1.20.1250.20">
    <property type="entry name" value="MFS general substrate transporter like domains"/>
    <property type="match status" value="1"/>
</dbReference>
<feature type="region of interest" description="Disordered" evidence="5">
    <location>
        <begin position="344"/>
        <end position="379"/>
    </location>
</feature>
<feature type="transmembrane region" description="Helical" evidence="6">
    <location>
        <begin position="203"/>
        <end position="223"/>
    </location>
</feature>
<evidence type="ECO:0000256" key="4">
    <source>
        <dbReference type="ARBA" id="ARBA00023136"/>
    </source>
</evidence>
<dbReference type="Proteomes" id="UP001597068">
    <property type="component" value="Unassembled WGS sequence"/>
</dbReference>
<accession>A0ABW3G7X2</accession>
<evidence type="ECO:0000313" key="8">
    <source>
        <dbReference type="EMBL" id="MFD0926552.1"/>
    </source>
</evidence>
<keyword evidence="9" id="KW-1185">Reference proteome</keyword>
<feature type="transmembrane region" description="Helical" evidence="6">
    <location>
        <begin position="12"/>
        <end position="32"/>
    </location>
</feature>
<dbReference type="Gene3D" id="1.20.1720.10">
    <property type="entry name" value="Multidrug resistance protein D"/>
    <property type="match status" value="1"/>
</dbReference>
<comment type="subcellular location">
    <subcellularLocation>
        <location evidence="1">Cell membrane</location>
        <topology evidence="1">Multi-pass membrane protein</topology>
    </subcellularLocation>
</comment>
<keyword evidence="4 6" id="KW-0472">Membrane</keyword>
<evidence type="ECO:0000256" key="5">
    <source>
        <dbReference type="SAM" id="MobiDB-lite"/>
    </source>
</evidence>
<gene>
    <name evidence="8" type="ORF">ACFQ04_12480</name>
</gene>
<feature type="transmembrane region" description="Helical" evidence="6">
    <location>
        <begin position="291"/>
        <end position="312"/>
    </location>
</feature>
<evidence type="ECO:0000259" key="7">
    <source>
        <dbReference type="PROSITE" id="PS50850"/>
    </source>
</evidence>
<dbReference type="InterPro" id="IPR010645">
    <property type="entry name" value="MFS_4"/>
</dbReference>
<dbReference type="SUPFAM" id="SSF103473">
    <property type="entry name" value="MFS general substrate transporter"/>
    <property type="match status" value="1"/>
</dbReference>
<evidence type="ECO:0000256" key="2">
    <source>
        <dbReference type="ARBA" id="ARBA00022692"/>
    </source>
</evidence>
<dbReference type="Pfam" id="PF06779">
    <property type="entry name" value="MFS_4"/>
    <property type="match status" value="1"/>
</dbReference>
<comment type="caution">
    <text evidence="8">The sequence shown here is derived from an EMBL/GenBank/DDBJ whole genome shotgun (WGS) entry which is preliminary data.</text>
</comment>
<name>A0ABW3G7X2_9NOCA</name>
<organism evidence="8 9">
    <name type="scientific">Williamsia deligens</name>
    <dbReference type="NCBI Taxonomy" id="321325"/>
    <lineage>
        <taxon>Bacteria</taxon>
        <taxon>Bacillati</taxon>
        <taxon>Actinomycetota</taxon>
        <taxon>Actinomycetes</taxon>
        <taxon>Mycobacteriales</taxon>
        <taxon>Nocardiaceae</taxon>
        <taxon>Williamsia</taxon>
    </lineage>
</organism>
<feature type="transmembrane region" description="Helical" evidence="6">
    <location>
        <begin position="70"/>
        <end position="90"/>
    </location>
</feature>
<dbReference type="PANTHER" id="PTHR23537:SF1">
    <property type="entry name" value="SUGAR TRANSPORTER"/>
    <property type="match status" value="1"/>
</dbReference>
<proteinExistence type="predicted"/>
<sequence length="379" mass="37469">MESADAVTPSGGAVVATANYAGYLVGAAALAVRPRINTSMHLRFWAGVLIASEAAMAVASGIAAFSALRLLAGVASAVIFVGCISTVTAARRHGASTAVTFAGVGIGIALSGAIIALVGSSLDWRSLWLVAAALTALFLVPVLATRIEPESAAPATAPDAAGRPSHRPAWRFLLASYFLEGVGYIVIGTFLVAAVGAGSRTSVVGPLVWLVVGIAAAPSVAIWARAAARFGAQRVLVVTLLVQTVGAVLPAVSSSAAVAVVAAALFGMTFLGVVAVTMSVGAALPVARTAAVLTAVYGVGQMLGPLVVAPVIGSSYDVAFSVAAVVLLLAAAAAVGVARTMPSTAAPDLPSTAAPDRPAVDSPTSAFVAQGIEQPSPKG</sequence>
<feature type="transmembrane region" description="Helical" evidence="6">
    <location>
        <begin position="172"/>
        <end position="197"/>
    </location>
</feature>
<evidence type="ECO:0000256" key="6">
    <source>
        <dbReference type="SAM" id="Phobius"/>
    </source>
</evidence>
<dbReference type="RefSeq" id="WP_253647850.1">
    <property type="nucleotide sequence ID" value="NZ_JBHTIL010000001.1"/>
</dbReference>
<feature type="transmembrane region" description="Helical" evidence="6">
    <location>
        <begin position="97"/>
        <end position="120"/>
    </location>
</feature>
<feature type="transmembrane region" description="Helical" evidence="6">
    <location>
        <begin position="318"/>
        <end position="338"/>
    </location>
</feature>
<keyword evidence="2 6" id="KW-0812">Transmembrane</keyword>
<protein>
    <submittedName>
        <fullName evidence="8">YbfB/YjiJ family MFS transporter</fullName>
    </submittedName>
</protein>
<dbReference type="PROSITE" id="PS50850">
    <property type="entry name" value="MFS"/>
    <property type="match status" value="1"/>
</dbReference>
<evidence type="ECO:0000313" key="9">
    <source>
        <dbReference type="Proteomes" id="UP001597068"/>
    </source>
</evidence>
<dbReference type="EMBL" id="JBHTIL010000001">
    <property type="protein sequence ID" value="MFD0926552.1"/>
    <property type="molecule type" value="Genomic_DNA"/>
</dbReference>
<reference evidence="9" key="1">
    <citation type="journal article" date="2019" name="Int. J. Syst. Evol. Microbiol.">
        <title>The Global Catalogue of Microorganisms (GCM) 10K type strain sequencing project: providing services to taxonomists for standard genome sequencing and annotation.</title>
        <authorList>
            <consortium name="The Broad Institute Genomics Platform"/>
            <consortium name="The Broad Institute Genome Sequencing Center for Infectious Disease"/>
            <person name="Wu L."/>
            <person name="Ma J."/>
        </authorList>
    </citation>
    <scope>NUCLEOTIDE SEQUENCE [LARGE SCALE GENOMIC DNA]</scope>
    <source>
        <strain evidence="9">CCUG 50873</strain>
    </source>
</reference>
<feature type="domain" description="Major facilitator superfamily (MFS) profile" evidence="7">
    <location>
        <begin position="1"/>
        <end position="342"/>
    </location>
</feature>
<feature type="transmembrane region" description="Helical" evidence="6">
    <location>
        <begin position="126"/>
        <end position="144"/>
    </location>
</feature>
<evidence type="ECO:0000256" key="1">
    <source>
        <dbReference type="ARBA" id="ARBA00004651"/>
    </source>
</evidence>
<keyword evidence="3 6" id="KW-1133">Transmembrane helix</keyword>